<sequence length="81" mass="8966">MKYCTDIHGHYFPSFSLHPPITIPTPPANVLGRCESSGISQYLHRDGVWRGVVRDVSELLHPARVSLGGTHNASGFAKRLR</sequence>
<protein>
    <submittedName>
        <fullName evidence="1">Uncharacterized protein</fullName>
    </submittedName>
</protein>
<keyword evidence="2" id="KW-1185">Reference proteome</keyword>
<dbReference type="AlphaFoldDB" id="A0A5B7GLH5"/>
<evidence type="ECO:0000313" key="1">
    <source>
        <dbReference type="EMBL" id="MPC58303.1"/>
    </source>
</evidence>
<reference evidence="1 2" key="1">
    <citation type="submission" date="2019-05" db="EMBL/GenBank/DDBJ databases">
        <title>Another draft genome of Portunus trituberculatus and its Hox gene families provides insights of decapod evolution.</title>
        <authorList>
            <person name="Jeong J.-H."/>
            <person name="Song I."/>
            <person name="Kim S."/>
            <person name="Choi T."/>
            <person name="Kim D."/>
            <person name="Ryu S."/>
            <person name="Kim W."/>
        </authorList>
    </citation>
    <scope>NUCLEOTIDE SEQUENCE [LARGE SCALE GENOMIC DNA]</scope>
    <source>
        <tissue evidence="1">Muscle</tissue>
    </source>
</reference>
<proteinExistence type="predicted"/>
<gene>
    <name evidence="1" type="ORF">E2C01_052299</name>
</gene>
<comment type="caution">
    <text evidence="1">The sequence shown here is derived from an EMBL/GenBank/DDBJ whole genome shotgun (WGS) entry which is preliminary data.</text>
</comment>
<evidence type="ECO:0000313" key="2">
    <source>
        <dbReference type="Proteomes" id="UP000324222"/>
    </source>
</evidence>
<accession>A0A5B7GLH5</accession>
<dbReference type="Proteomes" id="UP000324222">
    <property type="component" value="Unassembled WGS sequence"/>
</dbReference>
<dbReference type="EMBL" id="VSRR010015549">
    <property type="protein sequence ID" value="MPC58303.1"/>
    <property type="molecule type" value="Genomic_DNA"/>
</dbReference>
<name>A0A5B7GLH5_PORTR</name>
<organism evidence="1 2">
    <name type="scientific">Portunus trituberculatus</name>
    <name type="common">Swimming crab</name>
    <name type="synonym">Neptunus trituberculatus</name>
    <dbReference type="NCBI Taxonomy" id="210409"/>
    <lineage>
        <taxon>Eukaryota</taxon>
        <taxon>Metazoa</taxon>
        <taxon>Ecdysozoa</taxon>
        <taxon>Arthropoda</taxon>
        <taxon>Crustacea</taxon>
        <taxon>Multicrustacea</taxon>
        <taxon>Malacostraca</taxon>
        <taxon>Eumalacostraca</taxon>
        <taxon>Eucarida</taxon>
        <taxon>Decapoda</taxon>
        <taxon>Pleocyemata</taxon>
        <taxon>Brachyura</taxon>
        <taxon>Eubrachyura</taxon>
        <taxon>Portunoidea</taxon>
        <taxon>Portunidae</taxon>
        <taxon>Portuninae</taxon>
        <taxon>Portunus</taxon>
    </lineage>
</organism>